<comment type="caution">
    <text evidence="3">The sequence shown here is derived from an EMBL/GenBank/DDBJ whole genome shotgun (WGS) entry which is preliminary data.</text>
</comment>
<feature type="transmembrane region" description="Helical" evidence="1">
    <location>
        <begin position="28"/>
        <end position="46"/>
    </location>
</feature>
<keyword evidence="1" id="KW-1133">Transmembrane helix</keyword>
<accession>A0A8I1GDF7</accession>
<dbReference type="EMBL" id="JAEMOP010000009">
    <property type="protein sequence ID" value="MBJ7316912.1"/>
    <property type="molecule type" value="Genomic_DNA"/>
</dbReference>
<proteinExistence type="predicted"/>
<organism evidence="3 4">
    <name type="scientific">Idiomarina abyssalis</name>
    <dbReference type="NCBI Taxonomy" id="86102"/>
    <lineage>
        <taxon>Bacteria</taxon>
        <taxon>Pseudomonadati</taxon>
        <taxon>Pseudomonadota</taxon>
        <taxon>Gammaproteobacteria</taxon>
        <taxon>Alteromonadales</taxon>
        <taxon>Idiomarinaceae</taxon>
        <taxon>Idiomarina</taxon>
    </lineage>
</organism>
<gene>
    <name evidence="2" type="ORF">JHC10_05275</name>
    <name evidence="3" type="ORF">JHC11_13025</name>
</gene>
<protein>
    <submittedName>
        <fullName evidence="3">Uncharacterized protein</fullName>
    </submittedName>
</protein>
<keyword evidence="1" id="KW-0812">Transmembrane</keyword>
<evidence type="ECO:0000313" key="5">
    <source>
        <dbReference type="Proteomes" id="UP000655994"/>
    </source>
</evidence>
<evidence type="ECO:0000313" key="2">
    <source>
        <dbReference type="EMBL" id="MBJ7266355.1"/>
    </source>
</evidence>
<dbReference type="RefSeq" id="WP_199494072.1">
    <property type="nucleotide sequence ID" value="NZ_JAEMOP010000009.1"/>
</dbReference>
<evidence type="ECO:0000313" key="4">
    <source>
        <dbReference type="Proteomes" id="UP000621390"/>
    </source>
</evidence>
<name>A0A8I1GDF7_9GAMM</name>
<reference evidence="3 5" key="1">
    <citation type="submission" date="2020-09" db="EMBL/GenBank/DDBJ databases">
        <title>Draft Genomes of Bacterial Isolates from North Pond Shallow Sediments.</title>
        <authorList>
            <person name="Kiel Reese B."/>
            <person name="Mullis M."/>
            <person name="Weisend R.E."/>
        </authorList>
    </citation>
    <scope>NUCLEOTIDE SEQUENCE</scope>
    <source>
        <strain evidence="3">KJE-2</strain>
        <strain evidence="2 5">KJE-3</strain>
    </source>
</reference>
<dbReference type="AlphaFoldDB" id="A0A8I1GDF7"/>
<dbReference type="Proteomes" id="UP000655994">
    <property type="component" value="Unassembled WGS sequence"/>
</dbReference>
<evidence type="ECO:0000256" key="1">
    <source>
        <dbReference type="SAM" id="Phobius"/>
    </source>
</evidence>
<sequence>MKTNTVILVFVLLLGLIGLITNLDSWSWQSFGIGFFCGLPLATIWLRSRYAAVLLLLLSVGGLVALLFGWLPKGVKPDTVLFNGLFWGFLLGIFPSYHLNKPRSIYLVKSWLEKDGYESLARRFERELRNYRK</sequence>
<feature type="transmembrane region" description="Helical" evidence="1">
    <location>
        <begin position="84"/>
        <end position="100"/>
    </location>
</feature>
<keyword evidence="1" id="KW-0472">Membrane</keyword>
<evidence type="ECO:0000313" key="3">
    <source>
        <dbReference type="EMBL" id="MBJ7316912.1"/>
    </source>
</evidence>
<dbReference type="Proteomes" id="UP000621390">
    <property type="component" value="Unassembled WGS sequence"/>
</dbReference>
<feature type="transmembrane region" description="Helical" evidence="1">
    <location>
        <begin position="53"/>
        <end position="72"/>
    </location>
</feature>
<keyword evidence="5" id="KW-1185">Reference proteome</keyword>
<dbReference type="EMBL" id="JAEMOS010000014">
    <property type="protein sequence ID" value="MBJ7266355.1"/>
    <property type="molecule type" value="Genomic_DNA"/>
</dbReference>